<dbReference type="GO" id="GO:0008234">
    <property type="term" value="F:cysteine-type peptidase activity"/>
    <property type="evidence" value="ECO:0007669"/>
    <property type="project" value="UniProtKB-KW"/>
</dbReference>
<dbReference type="Pfam" id="PF00877">
    <property type="entry name" value="NLPC_P60"/>
    <property type="match status" value="1"/>
</dbReference>
<keyword evidence="2" id="KW-0645">Protease</keyword>
<dbReference type="OrthoDB" id="1654978at2"/>
<dbReference type="AlphaFoldDB" id="A0A242CHQ2"/>
<keyword evidence="7" id="KW-0732">Signal</keyword>
<keyword evidence="4" id="KW-0788">Thiol protease</keyword>
<evidence type="ECO:0000313" key="11">
    <source>
        <dbReference type="Proteomes" id="UP000195139"/>
    </source>
</evidence>
<evidence type="ECO:0000256" key="4">
    <source>
        <dbReference type="ARBA" id="ARBA00022807"/>
    </source>
</evidence>
<evidence type="ECO:0000256" key="1">
    <source>
        <dbReference type="ARBA" id="ARBA00007074"/>
    </source>
</evidence>
<evidence type="ECO:0000256" key="6">
    <source>
        <dbReference type="SAM" id="MobiDB-lite"/>
    </source>
</evidence>
<dbReference type="SUPFAM" id="SSF54001">
    <property type="entry name" value="Cysteine proteinases"/>
    <property type="match status" value="1"/>
</dbReference>
<dbReference type="InterPro" id="IPR051202">
    <property type="entry name" value="Peptidase_C40"/>
</dbReference>
<keyword evidence="3" id="KW-0378">Hydrolase</keyword>
<evidence type="ECO:0000313" key="10">
    <source>
        <dbReference type="EMBL" id="OTO09774.1"/>
    </source>
</evidence>
<protein>
    <recommendedName>
        <fullName evidence="8">NlpC/P60 domain-containing protein</fullName>
    </recommendedName>
</protein>
<keyword evidence="5" id="KW-0175">Coiled coil</keyword>
<feature type="coiled-coil region" evidence="5">
    <location>
        <begin position="36"/>
        <end position="70"/>
    </location>
</feature>
<dbReference type="RefSeq" id="WP_086329396.1">
    <property type="nucleotide sequence ID" value="NZ_NGLE02000001.1"/>
</dbReference>
<dbReference type="STRING" id="1834181.A5880_000455"/>
<feature type="region of interest" description="Disordered" evidence="6">
    <location>
        <begin position="92"/>
        <end position="112"/>
    </location>
</feature>
<keyword evidence="11" id="KW-1185">Reference proteome</keyword>
<organism evidence="10">
    <name type="scientific">Candidatus Enterococcus mansonii</name>
    <dbReference type="NCBI Taxonomy" id="1834181"/>
    <lineage>
        <taxon>Bacteria</taxon>
        <taxon>Bacillati</taxon>
        <taxon>Bacillota</taxon>
        <taxon>Bacilli</taxon>
        <taxon>Lactobacillales</taxon>
        <taxon>Enterococcaceae</taxon>
        <taxon>Enterococcus</taxon>
    </lineage>
</organism>
<comment type="caution">
    <text evidence="10">The sequence shown here is derived from an EMBL/GenBank/DDBJ whole genome shotgun (WGS) entry which is preliminary data.</text>
</comment>
<dbReference type="Proteomes" id="UP000195139">
    <property type="component" value="Unassembled WGS sequence"/>
</dbReference>
<accession>A0A242CHQ2</accession>
<reference evidence="10" key="1">
    <citation type="submission" date="2017-05" db="EMBL/GenBank/DDBJ databases">
        <title>The Genome Sequence of Enterococcus sp. 4G2_DIV0659.</title>
        <authorList>
            <consortium name="The Broad Institute Genomics Platform"/>
            <consortium name="The Broad Institute Genomic Center for Infectious Diseases"/>
            <person name="Earl A."/>
            <person name="Manson A."/>
            <person name="Schwartman J."/>
            <person name="Gilmore M."/>
            <person name="Abouelleil A."/>
            <person name="Cao P."/>
            <person name="Chapman S."/>
            <person name="Cusick C."/>
            <person name="Shea T."/>
            <person name="Young S."/>
            <person name="Neafsey D."/>
            <person name="Nusbaum C."/>
            <person name="Birren B."/>
        </authorList>
    </citation>
    <scope>NUCLEOTIDE SEQUENCE [LARGE SCALE GENOMIC DNA]</scope>
    <source>
        <strain evidence="10">4G2_DIV0659</strain>
    </source>
</reference>
<dbReference type="PANTHER" id="PTHR47053:SF1">
    <property type="entry name" value="MUREIN DD-ENDOPEPTIDASE MEPH-RELATED"/>
    <property type="match status" value="1"/>
</dbReference>
<feature type="chain" id="PRO_5013326288" description="NlpC/P60 domain-containing protein" evidence="7">
    <location>
        <begin position="27"/>
        <end position="283"/>
    </location>
</feature>
<dbReference type="EMBL" id="NGLE01000001">
    <property type="protein sequence ID" value="OTO09774.1"/>
    <property type="molecule type" value="Genomic_DNA"/>
</dbReference>
<sequence>MKKNTFIATLLITLCTSLSIGNTALASETTAQDKVIAESTQKLAQLKETKQQLSQRKNDTTRKLADLKTKSNAVVDQSEKNDSLDPLTKLIEQSKTNTSKNSGLKILRPMDQKKERLNNLKQQQLSLSKETETLTNQQNDLTQQENQLSEKIELAKRQKEEQSKQQDTRSAVVAAAKNQLGKPYVYGAAGPDAFDCSGLVQMAFASIGHPVGRTTVNQENAGTVISVAEAKAGDLVFWGSHGSTYHVGISTGDGAYIHAPVPGDVVQIATVASYTPDFALRVL</sequence>
<dbReference type="InterPro" id="IPR038765">
    <property type="entry name" value="Papain-like_cys_pep_sf"/>
</dbReference>
<proteinExistence type="inferred from homology"/>
<feature type="compositionally biased region" description="Polar residues" evidence="6">
    <location>
        <begin position="92"/>
        <end position="102"/>
    </location>
</feature>
<dbReference type="PROSITE" id="PS51935">
    <property type="entry name" value="NLPC_P60"/>
    <property type="match status" value="1"/>
</dbReference>
<evidence type="ECO:0000256" key="2">
    <source>
        <dbReference type="ARBA" id="ARBA00022670"/>
    </source>
</evidence>
<dbReference type="GO" id="GO:0006508">
    <property type="term" value="P:proteolysis"/>
    <property type="evidence" value="ECO:0007669"/>
    <property type="project" value="UniProtKB-KW"/>
</dbReference>
<dbReference type="Gene3D" id="3.90.1720.10">
    <property type="entry name" value="endopeptidase domain like (from Nostoc punctiforme)"/>
    <property type="match status" value="1"/>
</dbReference>
<evidence type="ECO:0000256" key="3">
    <source>
        <dbReference type="ARBA" id="ARBA00022801"/>
    </source>
</evidence>
<dbReference type="PANTHER" id="PTHR47053">
    <property type="entry name" value="MUREIN DD-ENDOPEPTIDASE MEPH-RELATED"/>
    <property type="match status" value="1"/>
</dbReference>
<feature type="signal peptide" evidence="7">
    <location>
        <begin position="1"/>
        <end position="26"/>
    </location>
</feature>
<dbReference type="InterPro" id="IPR000064">
    <property type="entry name" value="NLP_P60_dom"/>
</dbReference>
<evidence type="ECO:0000259" key="8">
    <source>
        <dbReference type="PROSITE" id="PS51935"/>
    </source>
</evidence>
<gene>
    <name evidence="10" type="ORF">A5880_000455</name>
    <name evidence="9" type="ORF">A5880_002553</name>
</gene>
<evidence type="ECO:0000313" key="9">
    <source>
        <dbReference type="EMBL" id="MEI5994965.1"/>
    </source>
</evidence>
<feature type="domain" description="NlpC/P60" evidence="8">
    <location>
        <begin position="166"/>
        <end position="283"/>
    </location>
</feature>
<evidence type="ECO:0000256" key="7">
    <source>
        <dbReference type="SAM" id="SignalP"/>
    </source>
</evidence>
<reference evidence="9 11" key="2">
    <citation type="submission" date="2018-07" db="EMBL/GenBank/DDBJ databases">
        <title>The Genome Sequence of Enterococcus sp. DIV0659b.</title>
        <authorList>
            <consortium name="The Broad Institute Genomics Platform"/>
            <consortium name="The Broad Institute Genomic Center for Infectious Diseases"/>
            <person name="Earl A."/>
            <person name="Manson A."/>
            <person name="Schwartman J."/>
            <person name="Gilmore M."/>
            <person name="Abouelleil A."/>
            <person name="Cao P."/>
            <person name="Chapman S."/>
            <person name="Cusick C."/>
            <person name="Shea T."/>
            <person name="Young S."/>
            <person name="Neafsey D."/>
            <person name="Nusbaum C."/>
            <person name="Birren B."/>
        </authorList>
    </citation>
    <scope>NUCLEOTIDE SEQUENCE [LARGE SCALE GENOMIC DNA]</scope>
    <source>
        <strain evidence="9 11">4G2_DIV0659</strain>
    </source>
</reference>
<comment type="similarity">
    <text evidence="1">Belongs to the peptidase C40 family.</text>
</comment>
<evidence type="ECO:0000256" key="5">
    <source>
        <dbReference type="SAM" id="Coils"/>
    </source>
</evidence>
<name>A0A242CHQ2_9ENTE</name>
<dbReference type="EMBL" id="NGLE02000001">
    <property type="protein sequence ID" value="MEI5994965.1"/>
    <property type="molecule type" value="Genomic_DNA"/>
</dbReference>